<keyword evidence="2" id="KW-1185">Reference proteome</keyword>
<dbReference type="EMBL" id="BPLQ01013065">
    <property type="protein sequence ID" value="GIY69618.1"/>
    <property type="molecule type" value="Genomic_DNA"/>
</dbReference>
<proteinExistence type="predicted"/>
<accession>A0AAV4VJB8</accession>
<gene>
    <name evidence="1" type="primary">AVEN_123813_1</name>
    <name evidence="1" type="ORF">CDAR_588511</name>
</gene>
<dbReference type="Proteomes" id="UP001054837">
    <property type="component" value="Unassembled WGS sequence"/>
</dbReference>
<reference evidence="1 2" key="1">
    <citation type="submission" date="2021-06" db="EMBL/GenBank/DDBJ databases">
        <title>Caerostris darwini draft genome.</title>
        <authorList>
            <person name="Kono N."/>
            <person name="Arakawa K."/>
        </authorList>
    </citation>
    <scope>NUCLEOTIDE SEQUENCE [LARGE SCALE GENOMIC DNA]</scope>
</reference>
<evidence type="ECO:0000313" key="2">
    <source>
        <dbReference type="Proteomes" id="UP001054837"/>
    </source>
</evidence>
<dbReference type="AlphaFoldDB" id="A0AAV4VJB8"/>
<protein>
    <submittedName>
        <fullName evidence="1">Uncharacterized protein</fullName>
    </submittedName>
</protein>
<comment type="caution">
    <text evidence="1">The sequence shown here is derived from an EMBL/GenBank/DDBJ whole genome shotgun (WGS) entry which is preliminary data.</text>
</comment>
<evidence type="ECO:0000313" key="1">
    <source>
        <dbReference type="EMBL" id="GIY69618.1"/>
    </source>
</evidence>
<name>A0AAV4VJB8_9ARAC</name>
<sequence>MKEMKINELLGLKSQLTKKLSDLIKADDEVQLKIGISDMAAETASSDVYKDKVCSEYRFRKGIELADFNTSEKIHTLIGSDYISEILDDGIRIRKRLTAVDSIFGILLLQEKDEESNNQSVPTDHLIVEK</sequence>
<organism evidence="1 2">
    <name type="scientific">Caerostris darwini</name>
    <dbReference type="NCBI Taxonomy" id="1538125"/>
    <lineage>
        <taxon>Eukaryota</taxon>
        <taxon>Metazoa</taxon>
        <taxon>Ecdysozoa</taxon>
        <taxon>Arthropoda</taxon>
        <taxon>Chelicerata</taxon>
        <taxon>Arachnida</taxon>
        <taxon>Araneae</taxon>
        <taxon>Araneomorphae</taxon>
        <taxon>Entelegynae</taxon>
        <taxon>Araneoidea</taxon>
        <taxon>Araneidae</taxon>
        <taxon>Caerostris</taxon>
    </lineage>
</organism>